<organism evidence="2">
    <name type="scientific">Amphimedon queenslandica</name>
    <name type="common">Sponge</name>
    <dbReference type="NCBI Taxonomy" id="400682"/>
    <lineage>
        <taxon>Eukaryota</taxon>
        <taxon>Metazoa</taxon>
        <taxon>Porifera</taxon>
        <taxon>Demospongiae</taxon>
        <taxon>Heteroscleromorpha</taxon>
        <taxon>Haplosclerida</taxon>
        <taxon>Niphatidae</taxon>
        <taxon>Amphimedon</taxon>
    </lineage>
</organism>
<name>A0A1X7SSA8_AMPQE</name>
<protein>
    <recommendedName>
        <fullName evidence="1">USP8 dimerisation domain-containing protein</fullName>
    </recommendedName>
</protein>
<dbReference type="SUPFAM" id="SSF140856">
    <property type="entry name" value="USP8 N-terminal domain-like"/>
    <property type="match status" value="1"/>
</dbReference>
<dbReference type="PANTHER" id="PTHR12947:SF13">
    <property type="entry name" value="FI19924P1"/>
    <property type="match status" value="1"/>
</dbReference>
<dbReference type="AlphaFoldDB" id="A0A1X7SSA8"/>
<dbReference type="GO" id="GO:0070536">
    <property type="term" value="P:protein K63-linked deubiquitination"/>
    <property type="evidence" value="ECO:0007669"/>
    <property type="project" value="TreeGrafter"/>
</dbReference>
<evidence type="ECO:0000313" key="2">
    <source>
        <dbReference type="EnsemblMetazoa" id="Aqu2.1.04958_001"/>
    </source>
</evidence>
<dbReference type="eggNOG" id="KOG2177">
    <property type="taxonomic scope" value="Eukaryota"/>
</dbReference>
<feature type="domain" description="USP8 dimerisation" evidence="1">
    <location>
        <begin position="1"/>
        <end position="70"/>
    </location>
</feature>
<dbReference type="OrthoDB" id="3640at2759"/>
<dbReference type="Gene3D" id="1.20.58.80">
    <property type="entry name" value="Phosphotransferase system, lactose/cellobiose-type IIA subunit"/>
    <property type="match status" value="1"/>
</dbReference>
<dbReference type="EnsemblMetazoa" id="Aqu2.1.04958_001">
    <property type="protein sequence ID" value="Aqu2.1.04958_001"/>
    <property type="gene ID" value="Aqu2.1.04958"/>
</dbReference>
<dbReference type="eggNOG" id="KOG2880">
    <property type="taxonomic scope" value="Eukaryota"/>
</dbReference>
<dbReference type="STRING" id="400682.A0A1X7SSA8"/>
<dbReference type="GO" id="GO:0016020">
    <property type="term" value="C:membrane"/>
    <property type="evidence" value="ECO:0007669"/>
    <property type="project" value="TreeGrafter"/>
</dbReference>
<proteinExistence type="predicted"/>
<reference evidence="2" key="1">
    <citation type="submission" date="2017-05" db="UniProtKB">
        <authorList>
            <consortium name="EnsemblMetazoa"/>
        </authorList>
    </citation>
    <scope>IDENTIFICATION</scope>
</reference>
<dbReference type="GO" id="GO:0005768">
    <property type="term" value="C:endosome"/>
    <property type="evidence" value="ECO:0007669"/>
    <property type="project" value="TreeGrafter"/>
</dbReference>
<evidence type="ECO:0000259" key="1">
    <source>
        <dbReference type="Pfam" id="PF08969"/>
    </source>
</evidence>
<dbReference type="InParanoid" id="A0A1X7SSA8"/>
<sequence length="81" mass="9673">AKSYFAEGELEQAFILYNKFATLFIEKLPKHPEYSRAPATEKQRVKKLVKSSFDQALLCKERLKEKYTQEKELFIQRRESE</sequence>
<dbReference type="Pfam" id="PF08969">
    <property type="entry name" value="USP8_dimer"/>
    <property type="match status" value="1"/>
</dbReference>
<dbReference type="InterPro" id="IPR015063">
    <property type="entry name" value="USP8_dimer"/>
</dbReference>
<accession>A0A1X7SSA8</accession>
<dbReference type="GO" id="GO:0061578">
    <property type="term" value="F:K63-linked deubiquitinase activity"/>
    <property type="evidence" value="ECO:0007669"/>
    <property type="project" value="TreeGrafter"/>
</dbReference>
<dbReference type="PANTHER" id="PTHR12947">
    <property type="entry name" value="AMSH-LIKE PROTEASE"/>
    <property type="match status" value="1"/>
</dbReference>